<feature type="binding site" evidence="4">
    <location>
        <position position="198"/>
    </location>
    <ligand>
        <name>ATP</name>
        <dbReference type="ChEBI" id="CHEBI:30616"/>
    </ligand>
</feature>
<keyword evidence="4" id="KW-0545">Nucleotide biosynthesis</keyword>
<reference evidence="8" key="1">
    <citation type="submission" date="2020-06" db="EMBL/GenBank/DDBJ databases">
        <title>Unique genomic features of the anaerobic methanotrophic archaea.</title>
        <authorList>
            <person name="Chadwick G.L."/>
            <person name="Skennerton C.T."/>
            <person name="Laso-Perez R."/>
            <person name="Leu A.O."/>
            <person name="Speth D.R."/>
            <person name="Yu H."/>
            <person name="Morgan-Lang C."/>
            <person name="Hatzenpichler R."/>
            <person name="Goudeau D."/>
            <person name="Malmstrom R."/>
            <person name="Brazelton W.J."/>
            <person name="Woyke T."/>
            <person name="Hallam S.J."/>
            <person name="Tyson G.W."/>
            <person name="Wegener G."/>
            <person name="Boetius A."/>
            <person name="Orphan V."/>
        </authorList>
    </citation>
    <scope>NUCLEOTIDE SEQUENCE</scope>
</reference>
<feature type="domain" description="Adenylate kinase active site lid" evidence="7">
    <location>
        <begin position="127"/>
        <end position="161"/>
    </location>
</feature>
<keyword evidence="4" id="KW-0862">Zinc</keyword>
<dbReference type="Pfam" id="PF00406">
    <property type="entry name" value="ADK"/>
    <property type="match status" value="1"/>
</dbReference>
<comment type="subunit">
    <text evidence="4 6">Monomer.</text>
</comment>
<evidence type="ECO:0000256" key="2">
    <source>
        <dbReference type="ARBA" id="ARBA00022741"/>
    </source>
</evidence>
<protein>
    <recommendedName>
        <fullName evidence="4 6">Adenylate kinase</fullName>
        <shortName evidence="4">AK</shortName>
        <ecNumber evidence="4 6">2.7.4.3</ecNumber>
    </recommendedName>
    <alternativeName>
        <fullName evidence="4">ATP-AMP transphosphorylase</fullName>
    </alternativeName>
    <alternativeName>
        <fullName evidence="4">ATP:AMP phosphotransferase</fullName>
    </alternativeName>
    <alternativeName>
        <fullName evidence="4">Adenylate monophosphate kinase</fullName>
    </alternativeName>
</protein>
<dbReference type="InterPro" id="IPR000850">
    <property type="entry name" value="Adenylat/UMP-CMP_kin"/>
</dbReference>
<dbReference type="GO" id="GO:0005524">
    <property type="term" value="F:ATP binding"/>
    <property type="evidence" value="ECO:0007669"/>
    <property type="project" value="UniProtKB-UniRule"/>
</dbReference>
<dbReference type="NCBIfam" id="TIGR01351">
    <property type="entry name" value="adk"/>
    <property type="match status" value="1"/>
</dbReference>
<feature type="binding site" evidence="4">
    <location>
        <position position="92"/>
    </location>
    <ligand>
        <name>AMP</name>
        <dbReference type="ChEBI" id="CHEBI:456215"/>
    </ligand>
</feature>
<name>A0A7G9YJL4_9EURY</name>
<dbReference type="PRINTS" id="PR00094">
    <property type="entry name" value="ADENYLTKNASE"/>
</dbReference>
<feature type="binding site" evidence="4">
    <location>
        <position position="130"/>
    </location>
    <ligand>
        <name>Zn(2+)</name>
        <dbReference type="ChEBI" id="CHEBI:29105"/>
        <note>structural</note>
    </ligand>
</feature>
<keyword evidence="2 4" id="KW-0547">Nucleotide-binding</keyword>
<keyword evidence="4 6" id="KW-0067">ATP-binding</keyword>
<feature type="binding site" evidence="4">
    <location>
        <begin position="57"/>
        <end position="59"/>
    </location>
    <ligand>
        <name>AMP</name>
        <dbReference type="ChEBI" id="CHEBI:456215"/>
    </ligand>
</feature>
<feature type="binding site" evidence="4">
    <location>
        <position position="159"/>
    </location>
    <ligand>
        <name>AMP</name>
        <dbReference type="ChEBI" id="CHEBI:456215"/>
    </ligand>
</feature>
<feature type="binding site" evidence="4">
    <location>
        <position position="170"/>
    </location>
    <ligand>
        <name>AMP</name>
        <dbReference type="ChEBI" id="CHEBI:456215"/>
    </ligand>
</feature>
<dbReference type="Pfam" id="PF05191">
    <property type="entry name" value="ADK_lid"/>
    <property type="match status" value="1"/>
</dbReference>
<feature type="binding site" evidence="4">
    <location>
        <position position="152"/>
    </location>
    <ligand>
        <name>Zn(2+)</name>
        <dbReference type="ChEBI" id="CHEBI:29105"/>
        <note>structural</note>
    </ligand>
</feature>
<dbReference type="CDD" id="cd01428">
    <property type="entry name" value="ADK"/>
    <property type="match status" value="1"/>
</dbReference>
<dbReference type="NCBIfam" id="NF001380">
    <property type="entry name" value="PRK00279.1-2"/>
    <property type="match status" value="1"/>
</dbReference>
<comment type="catalytic activity">
    <reaction evidence="4 6">
        <text>AMP + ATP = 2 ADP</text>
        <dbReference type="Rhea" id="RHEA:12973"/>
        <dbReference type="ChEBI" id="CHEBI:30616"/>
        <dbReference type="ChEBI" id="CHEBI:456215"/>
        <dbReference type="ChEBI" id="CHEBI:456216"/>
        <dbReference type="EC" id="2.7.4.3"/>
    </reaction>
</comment>
<keyword evidence="1 4" id="KW-0808">Transferase</keyword>
<dbReference type="EMBL" id="MT631314">
    <property type="protein sequence ID" value="QNO48198.1"/>
    <property type="molecule type" value="Genomic_DNA"/>
</dbReference>
<gene>
    <name evidence="4 8" type="primary">adk</name>
    <name evidence="8" type="ORF">PGANABGL_00012</name>
</gene>
<organism evidence="8">
    <name type="scientific">Candidatus Methanogaster sp. ANME-2c ERB4</name>
    <dbReference type="NCBI Taxonomy" id="2759911"/>
    <lineage>
        <taxon>Archaea</taxon>
        <taxon>Methanobacteriati</taxon>
        <taxon>Methanobacteriota</taxon>
        <taxon>Stenosarchaea group</taxon>
        <taxon>Methanomicrobia</taxon>
        <taxon>Methanosarcinales</taxon>
        <taxon>ANME-2 cluster</taxon>
        <taxon>Candidatus Methanogasteraceae</taxon>
        <taxon>Candidatus Methanogaster</taxon>
    </lineage>
</organism>
<feature type="binding site" evidence="4">
    <location>
        <begin position="85"/>
        <end position="88"/>
    </location>
    <ligand>
        <name>AMP</name>
        <dbReference type="ChEBI" id="CHEBI:456215"/>
    </ligand>
</feature>
<dbReference type="GO" id="GO:0005737">
    <property type="term" value="C:cytoplasm"/>
    <property type="evidence" value="ECO:0007669"/>
    <property type="project" value="UniProtKB-SubCell"/>
</dbReference>
<evidence type="ECO:0000256" key="4">
    <source>
        <dbReference type="HAMAP-Rule" id="MF_00235"/>
    </source>
</evidence>
<dbReference type="PANTHER" id="PTHR23359">
    <property type="entry name" value="NUCLEOTIDE KINASE"/>
    <property type="match status" value="1"/>
</dbReference>
<dbReference type="SUPFAM" id="SSF52540">
    <property type="entry name" value="P-loop containing nucleoside triphosphate hydrolases"/>
    <property type="match status" value="1"/>
</dbReference>
<accession>A0A7G9YJL4</accession>
<keyword evidence="3 4" id="KW-0418">Kinase</keyword>
<evidence type="ECO:0000256" key="6">
    <source>
        <dbReference type="RuleBase" id="RU003331"/>
    </source>
</evidence>
<feature type="binding site" evidence="4">
    <location>
        <position position="38"/>
    </location>
    <ligand>
        <name>AMP</name>
        <dbReference type="ChEBI" id="CHEBI:456215"/>
    </ligand>
</feature>
<feature type="binding site" evidence="4">
    <location>
        <position position="132"/>
    </location>
    <ligand>
        <name>Zn(2+)</name>
        <dbReference type="ChEBI" id="CHEBI:29105"/>
        <note>structural</note>
    </ligand>
</feature>
<proteinExistence type="inferred from homology"/>
<comment type="pathway">
    <text evidence="4">Purine metabolism; AMP biosynthesis via salvage pathway; AMP from ADP: step 1/1.</text>
</comment>
<dbReference type="PROSITE" id="PS00113">
    <property type="entry name" value="ADENYLATE_KINASE"/>
    <property type="match status" value="1"/>
</dbReference>
<keyword evidence="4" id="KW-0479">Metal-binding</keyword>
<evidence type="ECO:0000313" key="8">
    <source>
        <dbReference type="EMBL" id="QNO48198.1"/>
    </source>
</evidence>
<feature type="binding site" evidence="4">
    <location>
        <begin position="135"/>
        <end position="136"/>
    </location>
    <ligand>
        <name>ATP</name>
        <dbReference type="ChEBI" id="CHEBI:30616"/>
    </ligand>
</feature>
<feature type="binding site" evidence="4">
    <location>
        <begin position="12"/>
        <end position="17"/>
    </location>
    <ligand>
        <name>ATP</name>
        <dbReference type="ChEBI" id="CHEBI:30616"/>
    </ligand>
</feature>
<dbReference type="UniPathway" id="UPA00588">
    <property type="reaction ID" value="UER00649"/>
</dbReference>
<evidence type="ECO:0000256" key="3">
    <source>
        <dbReference type="ARBA" id="ARBA00022777"/>
    </source>
</evidence>
<evidence type="ECO:0000256" key="5">
    <source>
        <dbReference type="RuleBase" id="RU003330"/>
    </source>
</evidence>
<evidence type="ECO:0000259" key="7">
    <source>
        <dbReference type="Pfam" id="PF05191"/>
    </source>
</evidence>
<comment type="domain">
    <text evidence="4">Consists of three domains, a large central CORE domain and two small peripheral domains, NMPbind and LID, which undergo movements during catalysis. The LID domain closes over the site of phosphoryl transfer upon ATP binding. Assembling and dissambling the active center during each catalytic cycle provides an effective means to prevent ATP hydrolysis. Some bacteria have evolved a zinc-coordinating structure that stabilizes the LID domain.</text>
</comment>
<keyword evidence="4" id="KW-0963">Cytoplasm</keyword>
<dbReference type="GO" id="GO:0004017">
    <property type="term" value="F:AMP kinase activity"/>
    <property type="evidence" value="ECO:0007669"/>
    <property type="project" value="UniProtKB-UniRule"/>
</dbReference>
<dbReference type="Gene3D" id="3.40.50.300">
    <property type="entry name" value="P-loop containing nucleotide triphosphate hydrolases"/>
    <property type="match status" value="1"/>
</dbReference>
<dbReference type="NCBIfam" id="NF011100">
    <property type="entry name" value="PRK14527.1"/>
    <property type="match status" value="1"/>
</dbReference>
<feature type="binding site" evidence="4">
    <location>
        <position position="149"/>
    </location>
    <ligand>
        <name>Zn(2+)</name>
        <dbReference type="ChEBI" id="CHEBI:29105"/>
        <note>structural</note>
    </ligand>
</feature>
<comment type="caution">
    <text evidence="4">Lacks conserved residue(s) required for the propagation of feature annotation.</text>
</comment>
<sequence length="212" mass="23183">MIGNIILLGPPGSGKGTQAKLLAERLKIPHISTGDILRAAKGTELGDQAAEYMNRGELVPDSVLIAIARDRLARQDCAAGCILDGYPRTIPQADALSEILAELHREIKTVLDIEVPDDRLITRLSARRVCACGATYQLTFNPPQSEGVCDLCGGALYQRDDDTEESVRNRLLVYKRETQPLIDYYRSRGLLVAIDGSCGIEEIADEIYRAVS</sequence>
<dbReference type="NCBIfam" id="NF001381">
    <property type="entry name" value="PRK00279.1-3"/>
    <property type="match status" value="1"/>
</dbReference>
<feature type="binding site" evidence="4">
    <location>
        <position position="127"/>
    </location>
    <ligand>
        <name>ATP</name>
        <dbReference type="ChEBI" id="CHEBI:30616"/>
    </ligand>
</feature>
<dbReference type="InterPro" id="IPR006259">
    <property type="entry name" value="Adenyl_kin_sub"/>
</dbReference>
<dbReference type="InterPro" id="IPR027417">
    <property type="entry name" value="P-loop_NTPase"/>
</dbReference>
<dbReference type="GO" id="GO:0044209">
    <property type="term" value="P:AMP salvage"/>
    <property type="evidence" value="ECO:0007669"/>
    <property type="project" value="UniProtKB-UniRule"/>
</dbReference>
<comment type="function">
    <text evidence="4">Catalyzes the reversible transfer of the terminal phosphate group between ATP and AMP. Plays an important role in cellular energy homeostasis and in adenine nucleotide metabolism.</text>
</comment>
<evidence type="ECO:0000256" key="1">
    <source>
        <dbReference type="ARBA" id="ARBA00022679"/>
    </source>
</evidence>
<dbReference type="AlphaFoldDB" id="A0A7G9YJL4"/>
<comment type="subcellular location">
    <subcellularLocation>
        <location evidence="4 6">Cytoplasm</location>
    </subcellularLocation>
</comment>
<dbReference type="FunFam" id="3.40.50.300:FF:000106">
    <property type="entry name" value="Adenylate kinase mitochondrial"/>
    <property type="match status" value="1"/>
</dbReference>
<dbReference type="InterPro" id="IPR033690">
    <property type="entry name" value="Adenylat_kinase_CS"/>
</dbReference>
<dbReference type="GO" id="GO:0008270">
    <property type="term" value="F:zinc ion binding"/>
    <property type="evidence" value="ECO:0007669"/>
    <property type="project" value="UniProtKB-UniRule"/>
</dbReference>
<dbReference type="InterPro" id="IPR007862">
    <property type="entry name" value="Adenylate_kinase_lid-dom"/>
</dbReference>
<dbReference type="HAMAP" id="MF_00235">
    <property type="entry name" value="Adenylate_kinase_Adk"/>
    <property type="match status" value="1"/>
</dbReference>
<feature type="binding site" evidence="4">
    <location>
        <position position="33"/>
    </location>
    <ligand>
        <name>AMP</name>
        <dbReference type="ChEBI" id="CHEBI:456215"/>
    </ligand>
</feature>
<dbReference type="EC" id="2.7.4.3" evidence="4 6"/>
<comment type="similarity">
    <text evidence="4 5">Belongs to the adenylate kinase family.</text>
</comment>